<dbReference type="EMBL" id="BTSX01000005">
    <property type="protein sequence ID" value="GMT01188.1"/>
    <property type="molecule type" value="Genomic_DNA"/>
</dbReference>
<sequence length="132" mass="15266">LSFHFVLSRWKREVSPPFFSPFSSIIHSGYFLALTTGSRQDGITALHSRVRPGAYFLRSIAASGRQRRRFFLVVDVYRDLTGDGDGIGRRILCRRHGYRQPRMRLLRRRRPLLRLVGNPSLARLIHLTGGFE</sequence>
<dbReference type="AlphaFoldDB" id="A0AAV5U3J6"/>
<dbReference type="Proteomes" id="UP001432027">
    <property type="component" value="Unassembled WGS sequence"/>
</dbReference>
<reference evidence="1" key="1">
    <citation type="submission" date="2023-10" db="EMBL/GenBank/DDBJ databases">
        <title>Genome assembly of Pristionchus species.</title>
        <authorList>
            <person name="Yoshida K."/>
            <person name="Sommer R.J."/>
        </authorList>
    </citation>
    <scope>NUCLEOTIDE SEQUENCE</scope>
    <source>
        <strain evidence="1">RS0144</strain>
    </source>
</reference>
<gene>
    <name evidence="1" type="ORF">PENTCL1PPCAC_23362</name>
</gene>
<evidence type="ECO:0000313" key="2">
    <source>
        <dbReference type="Proteomes" id="UP001432027"/>
    </source>
</evidence>
<proteinExistence type="predicted"/>
<evidence type="ECO:0008006" key="3">
    <source>
        <dbReference type="Google" id="ProtNLM"/>
    </source>
</evidence>
<evidence type="ECO:0000313" key="1">
    <source>
        <dbReference type="EMBL" id="GMT01188.1"/>
    </source>
</evidence>
<protein>
    <recommendedName>
        <fullName evidence="3">G protein-coupled receptor</fullName>
    </recommendedName>
</protein>
<comment type="caution">
    <text evidence="1">The sequence shown here is derived from an EMBL/GenBank/DDBJ whole genome shotgun (WGS) entry which is preliminary data.</text>
</comment>
<accession>A0AAV5U3J6</accession>
<feature type="non-terminal residue" evidence="1">
    <location>
        <position position="1"/>
    </location>
</feature>
<organism evidence="1 2">
    <name type="scientific">Pristionchus entomophagus</name>
    <dbReference type="NCBI Taxonomy" id="358040"/>
    <lineage>
        <taxon>Eukaryota</taxon>
        <taxon>Metazoa</taxon>
        <taxon>Ecdysozoa</taxon>
        <taxon>Nematoda</taxon>
        <taxon>Chromadorea</taxon>
        <taxon>Rhabditida</taxon>
        <taxon>Rhabditina</taxon>
        <taxon>Diplogasteromorpha</taxon>
        <taxon>Diplogasteroidea</taxon>
        <taxon>Neodiplogasteridae</taxon>
        <taxon>Pristionchus</taxon>
    </lineage>
</organism>
<keyword evidence="2" id="KW-1185">Reference proteome</keyword>
<name>A0AAV5U3J6_9BILA</name>